<keyword evidence="7" id="KW-0406">Ion transport</keyword>
<keyword evidence="6" id="KW-1133">Transmembrane helix</keyword>
<dbReference type="PANTHER" id="PTHR13890">
    <property type="entry name" value="RNA SPLICING PROTEIN MRS2, MITOCHONDRIAL"/>
    <property type="match status" value="1"/>
</dbReference>
<comment type="caution">
    <text evidence="9">The sequence shown here is derived from an EMBL/GenBank/DDBJ whole genome shotgun (WGS) entry which is preliminary data.</text>
</comment>
<gene>
    <name evidence="9" type="ORF">C1SCF055_LOCUS42918</name>
</gene>
<evidence type="ECO:0000313" key="11">
    <source>
        <dbReference type="Proteomes" id="UP001152797"/>
    </source>
</evidence>
<evidence type="ECO:0000256" key="4">
    <source>
        <dbReference type="ARBA" id="ARBA00022842"/>
    </source>
</evidence>
<protein>
    <recommendedName>
        <fullName evidence="12">Magnesium transporter</fullName>
    </recommendedName>
</protein>
<evidence type="ECO:0000256" key="8">
    <source>
        <dbReference type="ARBA" id="ARBA00023136"/>
    </source>
</evidence>
<dbReference type="GO" id="GO:0015095">
    <property type="term" value="F:magnesium ion transmembrane transporter activity"/>
    <property type="evidence" value="ECO:0007669"/>
    <property type="project" value="TreeGrafter"/>
</dbReference>
<evidence type="ECO:0000256" key="2">
    <source>
        <dbReference type="ARBA" id="ARBA00022448"/>
    </source>
</evidence>
<dbReference type="EMBL" id="CAMXCT010006689">
    <property type="protein sequence ID" value="CAI4018345.1"/>
    <property type="molecule type" value="Genomic_DNA"/>
</dbReference>
<sequence length="322" mass="35632">MFNRFSTSPDVFSWAQVSTSEAVPTASRLKGAVPPSIYRPSRYAGALLFPSGEIDLESSMERHNLVVDFGLKPRDIAALVSKTRRGFSLNVRRGGTVLSLGRDGPAVVVANATALILPRGTSVQTIGRRIQQKYLELVDMALPKEGLARESVPFALAVTEALLALYLDKVTNQLQPCVSEANVLLRKYVGMRQDEISTFELEQLRRTKQSLDAVQSQAKSFQQTLLEALDDEDDLSQLAGAVGPTKEEWELCFEYYSQGAEELDAEAGSVRNREAAAHAESMDDLEQFISLRLSSRRLELEKSQLALETWTMDHGNHGDLWG</sequence>
<evidence type="ECO:0000256" key="3">
    <source>
        <dbReference type="ARBA" id="ARBA00022692"/>
    </source>
</evidence>
<evidence type="ECO:0000256" key="5">
    <source>
        <dbReference type="ARBA" id="ARBA00022946"/>
    </source>
</evidence>
<dbReference type="InterPro" id="IPR039204">
    <property type="entry name" value="MRS2-like"/>
</dbReference>
<keyword evidence="3" id="KW-0812">Transmembrane</keyword>
<comment type="subcellular location">
    <subcellularLocation>
        <location evidence="1">Membrane</location>
        <topology evidence="1">Multi-pass membrane protein</topology>
    </subcellularLocation>
</comment>
<evidence type="ECO:0000256" key="6">
    <source>
        <dbReference type="ARBA" id="ARBA00022989"/>
    </source>
</evidence>
<dbReference type="Pfam" id="PF22099">
    <property type="entry name" value="MRS2-like"/>
    <property type="match status" value="1"/>
</dbReference>
<dbReference type="EMBL" id="CAMXCT030006689">
    <property type="protein sequence ID" value="CAL4805657.1"/>
    <property type="molecule type" value="Genomic_DNA"/>
</dbReference>
<evidence type="ECO:0000313" key="9">
    <source>
        <dbReference type="EMBL" id="CAI4018345.1"/>
    </source>
</evidence>
<keyword evidence="4" id="KW-0460">Magnesium</keyword>
<dbReference type="GO" id="GO:0016020">
    <property type="term" value="C:membrane"/>
    <property type="evidence" value="ECO:0007669"/>
    <property type="project" value="UniProtKB-SubCell"/>
</dbReference>
<dbReference type="Gene3D" id="1.20.58.340">
    <property type="entry name" value="Magnesium transport protein CorA, transmembrane region"/>
    <property type="match status" value="1"/>
</dbReference>
<dbReference type="OrthoDB" id="431367at2759"/>
<evidence type="ECO:0008006" key="12">
    <source>
        <dbReference type="Google" id="ProtNLM"/>
    </source>
</evidence>
<organism evidence="9">
    <name type="scientific">Cladocopium goreaui</name>
    <dbReference type="NCBI Taxonomy" id="2562237"/>
    <lineage>
        <taxon>Eukaryota</taxon>
        <taxon>Sar</taxon>
        <taxon>Alveolata</taxon>
        <taxon>Dinophyceae</taxon>
        <taxon>Suessiales</taxon>
        <taxon>Symbiodiniaceae</taxon>
        <taxon>Cladocopium</taxon>
    </lineage>
</organism>
<keyword evidence="5" id="KW-0809">Transit peptide</keyword>
<evidence type="ECO:0000313" key="10">
    <source>
        <dbReference type="EMBL" id="CAL4805657.1"/>
    </source>
</evidence>
<accession>A0A9P1GNZ2</accession>
<evidence type="ECO:0000256" key="1">
    <source>
        <dbReference type="ARBA" id="ARBA00004141"/>
    </source>
</evidence>
<keyword evidence="8" id="KW-0472">Membrane</keyword>
<dbReference type="AlphaFoldDB" id="A0A9P1GNZ2"/>
<keyword evidence="2" id="KW-0813">Transport</keyword>
<reference evidence="10 11" key="2">
    <citation type="submission" date="2024-05" db="EMBL/GenBank/DDBJ databases">
        <authorList>
            <person name="Chen Y."/>
            <person name="Shah S."/>
            <person name="Dougan E. K."/>
            <person name="Thang M."/>
            <person name="Chan C."/>
        </authorList>
    </citation>
    <scope>NUCLEOTIDE SEQUENCE [LARGE SCALE GENOMIC DNA]</scope>
</reference>
<name>A0A9P1GNZ2_9DINO</name>
<keyword evidence="11" id="KW-1185">Reference proteome</keyword>
<reference evidence="9" key="1">
    <citation type="submission" date="2022-10" db="EMBL/GenBank/DDBJ databases">
        <authorList>
            <person name="Chen Y."/>
            <person name="Dougan E. K."/>
            <person name="Chan C."/>
            <person name="Rhodes N."/>
            <person name="Thang M."/>
        </authorList>
    </citation>
    <scope>NUCLEOTIDE SEQUENCE</scope>
</reference>
<evidence type="ECO:0000256" key="7">
    <source>
        <dbReference type="ARBA" id="ARBA00023065"/>
    </source>
</evidence>
<proteinExistence type="predicted"/>
<dbReference type="Proteomes" id="UP001152797">
    <property type="component" value="Unassembled WGS sequence"/>
</dbReference>
<dbReference type="PANTHER" id="PTHR13890:SF0">
    <property type="entry name" value="MAGNESIUM TRANSPORTER MRS2 HOMOLOG, MITOCHONDRIAL"/>
    <property type="match status" value="1"/>
</dbReference>
<dbReference type="EMBL" id="CAMXCT020006689">
    <property type="protein sequence ID" value="CAL1171720.1"/>
    <property type="molecule type" value="Genomic_DNA"/>
</dbReference>